<evidence type="ECO:0000313" key="2">
    <source>
        <dbReference type="EMBL" id="RMX58926.1"/>
    </source>
</evidence>
<feature type="transmembrane region" description="Helical" evidence="1">
    <location>
        <begin position="20"/>
        <end position="43"/>
    </location>
</feature>
<sequence>MTNHSEEQENSRLSRSKACVCFLIAAFGYILIATSLLLFIFTISELFTKNSNSAISKGTSATVMMIFGVTLVLLVRVQLKKGSKFSAVQVEIFAIPAEDLAKSPVLTLPYNHTPRRQPFVGASSIDLPDYFTAVQDLNEVYSSVDAAFGTDDAPPPSYEEALKMASITSQENKSHSFSLSGEG</sequence>
<evidence type="ECO:0000256" key="1">
    <source>
        <dbReference type="SAM" id="Phobius"/>
    </source>
</evidence>
<protein>
    <recommendedName>
        <fullName evidence="4">Transmembrane protein</fullName>
    </recommendedName>
</protein>
<keyword evidence="3" id="KW-1185">Reference proteome</keyword>
<evidence type="ECO:0008006" key="4">
    <source>
        <dbReference type="Google" id="ProtNLM"/>
    </source>
</evidence>
<feature type="transmembrane region" description="Helical" evidence="1">
    <location>
        <begin position="55"/>
        <end position="75"/>
    </location>
</feature>
<proteinExistence type="predicted"/>
<name>A0A3M6UZ07_POCDA</name>
<organism evidence="2 3">
    <name type="scientific">Pocillopora damicornis</name>
    <name type="common">Cauliflower coral</name>
    <name type="synonym">Millepora damicornis</name>
    <dbReference type="NCBI Taxonomy" id="46731"/>
    <lineage>
        <taxon>Eukaryota</taxon>
        <taxon>Metazoa</taxon>
        <taxon>Cnidaria</taxon>
        <taxon>Anthozoa</taxon>
        <taxon>Hexacorallia</taxon>
        <taxon>Scleractinia</taxon>
        <taxon>Astrocoeniina</taxon>
        <taxon>Pocilloporidae</taxon>
        <taxon>Pocillopora</taxon>
    </lineage>
</organism>
<comment type="caution">
    <text evidence="2">The sequence shown here is derived from an EMBL/GenBank/DDBJ whole genome shotgun (WGS) entry which is preliminary data.</text>
</comment>
<dbReference type="EMBL" id="RCHS01000421">
    <property type="protein sequence ID" value="RMX58926.1"/>
    <property type="molecule type" value="Genomic_DNA"/>
</dbReference>
<gene>
    <name evidence="2" type="ORF">pdam_00018845</name>
</gene>
<keyword evidence="1" id="KW-0812">Transmembrane</keyword>
<reference evidence="2 3" key="1">
    <citation type="journal article" date="2018" name="Sci. Rep.">
        <title>Comparative analysis of the Pocillopora damicornis genome highlights role of immune system in coral evolution.</title>
        <authorList>
            <person name="Cunning R."/>
            <person name="Bay R.A."/>
            <person name="Gillette P."/>
            <person name="Baker A.C."/>
            <person name="Traylor-Knowles N."/>
        </authorList>
    </citation>
    <scope>NUCLEOTIDE SEQUENCE [LARGE SCALE GENOMIC DNA]</scope>
    <source>
        <strain evidence="2">RSMAS</strain>
        <tissue evidence="2">Whole animal</tissue>
    </source>
</reference>
<evidence type="ECO:0000313" key="3">
    <source>
        <dbReference type="Proteomes" id="UP000275408"/>
    </source>
</evidence>
<dbReference type="Proteomes" id="UP000275408">
    <property type="component" value="Unassembled WGS sequence"/>
</dbReference>
<accession>A0A3M6UZ07</accession>
<keyword evidence="1" id="KW-1133">Transmembrane helix</keyword>
<keyword evidence="1" id="KW-0472">Membrane</keyword>
<dbReference type="AlphaFoldDB" id="A0A3M6UZ07"/>